<keyword evidence="3" id="KW-0809">Transit peptide</keyword>
<feature type="domain" description="Plastid lipid-associated protein/fibrillin conserved" evidence="4">
    <location>
        <begin position="162"/>
        <end position="224"/>
    </location>
</feature>
<sequence length="332" mass="38095">VGILGNATDFHDNSSKYGSLEGNIERRKLMIAFDIRCVGFMMAKMVLQELMDPSIFMKFKSFLTMGNNSSSLREFLLPIIYEKTPAGSIGLQILDRDWGAGWNLLALMLAAKPSERISCLNALRHPFLCGPKWRVEPSIYIIRWGVGSTAVRIAEEYIYGLDQRNRLAHFIDLMERLNPNTDLKKWHALLVGKWRLLYHTGRQIGLTLRQGFPRVLIGNVYLNVSPTEDNNNKFSMAADINFTSTVNANWPHDKSGKQGNLHISSTIEIGRWERIYETESQIRNQGTIYQEKVEEIERSFKISQQKRKNSRIGRWRKVSNFLSKETPSSLPV</sequence>
<dbReference type="Gene3D" id="1.10.510.10">
    <property type="entry name" value="Transferase(Phosphotransferase) domain 1"/>
    <property type="match status" value="1"/>
</dbReference>
<organism evidence="5 6">
    <name type="scientific">Taxus chinensis</name>
    <name type="common">Chinese yew</name>
    <name type="synonym">Taxus wallichiana var. chinensis</name>
    <dbReference type="NCBI Taxonomy" id="29808"/>
    <lineage>
        <taxon>Eukaryota</taxon>
        <taxon>Viridiplantae</taxon>
        <taxon>Streptophyta</taxon>
        <taxon>Embryophyta</taxon>
        <taxon>Tracheophyta</taxon>
        <taxon>Spermatophyta</taxon>
        <taxon>Pinopsida</taxon>
        <taxon>Pinidae</taxon>
        <taxon>Conifers II</taxon>
        <taxon>Cupressales</taxon>
        <taxon>Taxaceae</taxon>
        <taxon>Taxus</taxon>
    </lineage>
</organism>
<evidence type="ECO:0000313" key="6">
    <source>
        <dbReference type="Proteomes" id="UP000824469"/>
    </source>
</evidence>
<protein>
    <recommendedName>
        <fullName evidence="4">Plastid lipid-associated protein/fibrillin conserved domain-containing protein</fullName>
    </recommendedName>
</protein>
<comment type="caution">
    <text evidence="5">The sequence shown here is derived from an EMBL/GenBank/DDBJ whole genome shotgun (WGS) entry which is preliminary data.</text>
</comment>
<proteinExistence type="predicted"/>
<dbReference type="InterPro" id="IPR006843">
    <property type="entry name" value="PAP/fibrillin_dom"/>
</dbReference>
<keyword evidence="6" id="KW-1185">Reference proteome</keyword>
<dbReference type="EMBL" id="JAHRHJ020000005">
    <property type="protein sequence ID" value="KAH9315341.1"/>
    <property type="molecule type" value="Genomic_DNA"/>
</dbReference>
<dbReference type="Pfam" id="PF04755">
    <property type="entry name" value="PAP_fibrillin"/>
    <property type="match status" value="1"/>
</dbReference>
<evidence type="ECO:0000256" key="3">
    <source>
        <dbReference type="ARBA" id="ARBA00022946"/>
    </source>
</evidence>
<gene>
    <name evidence="5" type="ORF">KI387_023968</name>
</gene>
<feature type="non-terminal residue" evidence="5">
    <location>
        <position position="332"/>
    </location>
</feature>
<accession>A0AA38G330</accession>
<evidence type="ECO:0000256" key="1">
    <source>
        <dbReference type="ARBA" id="ARBA00004474"/>
    </source>
</evidence>
<evidence type="ECO:0000313" key="5">
    <source>
        <dbReference type="EMBL" id="KAH9315341.1"/>
    </source>
</evidence>
<keyword evidence="2" id="KW-0934">Plastid</keyword>
<dbReference type="Proteomes" id="UP000824469">
    <property type="component" value="Unassembled WGS sequence"/>
</dbReference>
<evidence type="ECO:0000259" key="4">
    <source>
        <dbReference type="Pfam" id="PF04755"/>
    </source>
</evidence>
<name>A0AA38G330_TAXCH</name>
<dbReference type="AlphaFoldDB" id="A0AA38G330"/>
<dbReference type="OMA" id="SIEVIRW"/>
<dbReference type="GO" id="GO:0009536">
    <property type="term" value="C:plastid"/>
    <property type="evidence" value="ECO:0007669"/>
    <property type="project" value="UniProtKB-SubCell"/>
</dbReference>
<reference evidence="5 6" key="1">
    <citation type="journal article" date="2021" name="Nat. Plants">
        <title>The Taxus genome provides insights into paclitaxel biosynthesis.</title>
        <authorList>
            <person name="Xiong X."/>
            <person name="Gou J."/>
            <person name="Liao Q."/>
            <person name="Li Y."/>
            <person name="Zhou Q."/>
            <person name="Bi G."/>
            <person name="Li C."/>
            <person name="Du R."/>
            <person name="Wang X."/>
            <person name="Sun T."/>
            <person name="Guo L."/>
            <person name="Liang H."/>
            <person name="Lu P."/>
            <person name="Wu Y."/>
            <person name="Zhang Z."/>
            <person name="Ro D.K."/>
            <person name="Shang Y."/>
            <person name="Huang S."/>
            <person name="Yan J."/>
        </authorList>
    </citation>
    <scope>NUCLEOTIDE SEQUENCE [LARGE SCALE GENOMIC DNA]</scope>
    <source>
        <strain evidence="5">Ta-2019</strain>
    </source>
</reference>
<evidence type="ECO:0000256" key="2">
    <source>
        <dbReference type="ARBA" id="ARBA00022640"/>
    </source>
</evidence>
<feature type="non-terminal residue" evidence="5">
    <location>
        <position position="1"/>
    </location>
</feature>
<comment type="subcellular location">
    <subcellularLocation>
        <location evidence="1">Plastid</location>
    </subcellularLocation>
</comment>